<sequence>MRSRESPASGSNEAPSAPPLQVSKAKRSSRRTHAKPKNEEEPNSSLRARTYYRRKEEKEVLERKVQGLMLQLQHLARRGVVEIRRDALAARMKRN</sequence>
<protein>
    <submittedName>
        <fullName evidence="2">Uncharacterized protein</fullName>
    </submittedName>
</protein>
<dbReference type="AlphaFoldDB" id="A0ABD3F0S3"/>
<organism evidence="2 3">
    <name type="scientific">Phytophthora oleae</name>
    <dbReference type="NCBI Taxonomy" id="2107226"/>
    <lineage>
        <taxon>Eukaryota</taxon>
        <taxon>Sar</taxon>
        <taxon>Stramenopiles</taxon>
        <taxon>Oomycota</taxon>
        <taxon>Peronosporomycetes</taxon>
        <taxon>Peronosporales</taxon>
        <taxon>Peronosporaceae</taxon>
        <taxon>Phytophthora</taxon>
    </lineage>
</organism>
<dbReference type="Proteomes" id="UP001632037">
    <property type="component" value="Unassembled WGS sequence"/>
</dbReference>
<evidence type="ECO:0000313" key="3">
    <source>
        <dbReference type="Proteomes" id="UP001632037"/>
    </source>
</evidence>
<feature type="region of interest" description="Disordered" evidence="1">
    <location>
        <begin position="1"/>
        <end position="51"/>
    </location>
</feature>
<keyword evidence="3" id="KW-1185">Reference proteome</keyword>
<proteinExistence type="predicted"/>
<name>A0ABD3F0S3_9STRA</name>
<feature type="compositionally biased region" description="Basic residues" evidence="1">
    <location>
        <begin position="24"/>
        <end position="35"/>
    </location>
</feature>
<gene>
    <name evidence="2" type="ORF">V7S43_016069</name>
</gene>
<feature type="compositionally biased region" description="Polar residues" evidence="1">
    <location>
        <begin position="1"/>
        <end position="14"/>
    </location>
</feature>
<reference evidence="2 3" key="1">
    <citation type="submission" date="2024-09" db="EMBL/GenBank/DDBJ databases">
        <title>Genome sequencing and assembly of Phytophthora oleae, isolate VK10A, causative agent of rot of olive drupes.</title>
        <authorList>
            <person name="Conti Taguali S."/>
            <person name="Riolo M."/>
            <person name="La Spada F."/>
            <person name="Cacciola S.O."/>
            <person name="Dionisio G."/>
        </authorList>
    </citation>
    <scope>NUCLEOTIDE SEQUENCE [LARGE SCALE GENOMIC DNA]</scope>
    <source>
        <strain evidence="2 3">VK10A</strain>
    </source>
</reference>
<evidence type="ECO:0000256" key="1">
    <source>
        <dbReference type="SAM" id="MobiDB-lite"/>
    </source>
</evidence>
<accession>A0ABD3F0S3</accession>
<dbReference type="EMBL" id="JBIMZQ010000050">
    <property type="protein sequence ID" value="KAL3658930.1"/>
    <property type="molecule type" value="Genomic_DNA"/>
</dbReference>
<evidence type="ECO:0000313" key="2">
    <source>
        <dbReference type="EMBL" id="KAL3658930.1"/>
    </source>
</evidence>
<comment type="caution">
    <text evidence="2">The sequence shown here is derived from an EMBL/GenBank/DDBJ whole genome shotgun (WGS) entry which is preliminary data.</text>
</comment>